<name>A0A1H7NQE8_9GAMM</name>
<organism evidence="2 3">
    <name type="scientific">Colwellia chukchiensis</name>
    <dbReference type="NCBI Taxonomy" id="641665"/>
    <lineage>
        <taxon>Bacteria</taxon>
        <taxon>Pseudomonadati</taxon>
        <taxon>Pseudomonadota</taxon>
        <taxon>Gammaproteobacteria</taxon>
        <taxon>Alteromonadales</taxon>
        <taxon>Colwelliaceae</taxon>
        <taxon>Colwellia</taxon>
    </lineage>
</organism>
<evidence type="ECO:0000313" key="3">
    <source>
        <dbReference type="Proteomes" id="UP000199297"/>
    </source>
</evidence>
<keyword evidence="3" id="KW-1185">Reference proteome</keyword>
<dbReference type="OrthoDB" id="8566566at2"/>
<feature type="transmembrane region" description="Helical" evidence="1">
    <location>
        <begin position="44"/>
        <end position="68"/>
    </location>
</feature>
<feature type="transmembrane region" description="Helical" evidence="1">
    <location>
        <begin position="210"/>
        <end position="229"/>
    </location>
</feature>
<keyword evidence="1" id="KW-0472">Membrane</keyword>
<feature type="transmembrane region" description="Helical" evidence="1">
    <location>
        <begin position="136"/>
        <end position="164"/>
    </location>
</feature>
<dbReference type="RefSeq" id="WP_085285045.1">
    <property type="nucleotide sequence ID" value="NZ_FOBI01000008.1"/>
</dbReference>
<dbReference type="Proteomes" id="UP000199297">
    <property type="component" value="Unassembled WGS sequence"/>
</dbReference>
<dbReference type="EMBL" id="FOBI01000008">
    <property type="protein sequence ID" value="SEL25763.1"/>
    <property type="molecule type" value="Genomic_DNA"/>
</dbReference>
<keyword evidence="1" id="KW-1133">Transmembrane helix</keyword>
<keyword evidence="1" id="KW-0812">Transmembrane</keyword>
<feature type="transmembrane region" description="Helical" evidence="1">
    <location>
        <begin position="80"/>
        <end position="101"/>
    </location>
</feature>
<reference evidence="3" key="1">
    <citation type="submission" date="2016-10" db="EMBL/GenBank/DDBJ databases">
        <authorList>
            <person name="Varghese N."/>
            <person name="Submissions S."/>
        </authorList>
    </citation>
    <scope>NUCLEOTIDE SEQUENCE [LARGE SCALE GENOMIC DNA]</scope>
    <source>
        <strain evidence="3">CGMCC 1.9127</strain>
    </source>
</reference>
<evidence type="ECO:0000313" key="2">
    <source>
        <dbReference type="EMBL" id="SEL25763.1"/>
    </source>
</evidence>
<feature type="transmembrane region" description="Helical" evidence="1">
    <location>
        <begin position="12"/>
        <end position="32"/>
    </location>
</feature>
<proteinExistence type="predicted"/>
<protein>
    <submittedName>
        <fullName evidence="2">Uncharacterized protein</fullName>
    </submittedName>
</protein>
<sequence>MPTTNFLQKNRQLSGFLILFASVMIFAIAIAIQQLLASFELTAMYISFCAGFILFTPLVSLALHPLLLSSTPESNQVPKSNIIANVALVALVQGLFFLIWMTDAIAIYSLYVDTNSFLAKAFNISSKKEAYSSNSFYWFNISLAWLFAMLSLVLGILPCMIARLKNFGVVGNFVSAFKFARTQKWVLSLYAIGLAMAVLLPLMYSQYLFLILFPLTLIWLFIALTKRYLGYLQQLQQAA</sequence>
<dbReference type="AlphaFoldDB" id="A0A1H7NQE8"/>
<accession>A0A1H7NQE8</accession>
<feature type="transmembrane region" description="Helical" evidence="1">
    <location>
        <begin position="185"/>
        <end position="204"/>
    </location>
</feature>
<evidence type="ECO:0000256" key="1">
    <source>
        <dbReference type="SAM" id="Phobius"/>
    </source>
</evidence>
<gene>
    <name evidence="2" type="ORF">SAMN05216262_10857</name>
</gene>